<feature type="transmembrane region" description="Helical" evidence="1">
    <location>
        <begin position="7"/>
        <end position="22"/>
    </location>
</feature>
<dbReference type="EMBL" id="CP000083">
    <property type="protein sequence ID" value="AAZ24362.1"/>
    <property type="molecule type" value="Genomic_DNA"/>
</dbReference>
<evidence type="ECO:0000313" key="2">
    <source>
        <dbReference type="EMBL" id="AAZ24362.1"/>
    </source>
</evidence>
<keyword evidence="1" id="KW-1133">Transmembrane helix</keyword>
<keyword evidence="1" id="KW-0472">Membrane</keyword>
<evidence type="ECO:0000256" key="1">
    <source>
        <dbReference type="SAM" id="Phobius"/>
    </source>
</evidence>
<dbReference type="STRING" id="167879.CPS_4507"/>
<proteinExistence type="predicted"/>
<accession>Q47VL7</accession>
<keyword evidence="1" id="KW-0812">Transmembrane</keyword>
<reference evidence="2" key="1">
    <citation type="journal article" date="2005" name="Proc. Natl. Acad. Sci. U.S.A.">
        <title>The psychrophilic lifestyle as revealed by the genome sequence of Colwellia psychrerythraea 34H through genomic and proteomic analyses.</title>
        <authorList>
            <person name="Methe B.A."/>
            <person name="Nelson K.E."/>
            <person name="Deming J.W."/>
            <person name="Momen B."/>
            <person name="Melamud E."/>
            <person name="Zhang X."/>
            <person name="Moult J."/>
            <person name="Madupu R."/>
            <person name="Nelson W.C."/>
            <person name="Dodson R.J."/>
            <person name="Brinkac L.M."/>
            <person name="Daugherty S.C."/>
            <person name="Durkin A.S."/>
            <person name="DeBoy R.T."/>
            <person name="Kolonay J.F."/>
            <person name="Sullivan S.A."/>
            <person name="Zhou L."/>
            <person name="Davidsen T.M."/>
            <person name="Wu M."/>
            <person name="Huston A.L."/>
            <person name="Lewis M."/>
            <person name="Weaver B."/>
            <person name="Weidman J.F."/>
            <person name="Khouri H."/>
            <person name="Utterback T.R."/>
            <person name="Feldblyum T.V."/>
            <person name="Fraser C.M."/>
        </authorList>
    </citation>
    <scope>NUCLEOTIDE SEQUENCE [LARGE SCALE GENOMIC DNA]</scope>
    <source>
        <strain evidence="2">34H</strain>
    </source>
</reference>
<dbReference type="Proteomes" id="UP000000547">
    <property type="component" value="Chromosome"/>
</dbReference>
<organism evidence="2 3">
    <name type="scientific">Colwellia psychrerythraea (strain 34H / ATCC BAA-681)</name>
    <name type="common">Vibrio psychroerythus</name>
    <dbReference type="NCBI Taxonomy" id="167879"/>
    <lineage>
        <taxon>Bacteria</taxon>
        <taxon>Pseudomonadati</taxon>
        <taxon>Pseudomonadota</taxon>
        <taxon>Gammaproteobacteria</taxon>
        <taxon>Alteromonadales</taxon>
        <taxon>Colwelliaceae</taxon>
        <taxon>Colwellia</taxon>
    </lineage>
</organism>
<dbReference type="AlphaFoldDB" id="Q47VL7"/>
<gene>
    <name evidence="2" type="ordered locus">CPS_4507</name>
</gene>
<evidence type="ECO:0000313" key="3">
    <source>
        <dbReference type="Proteomes" id="UP000000547"/>
    </source>
</evidence>
<protein>
    <submittedName>
        <fullName evidence="2">Uncharacterized protein</fullName>
    </submittedName>
</protein>
<dbReference type="HOGENOM" id="CLU_3182468_0_0_6"/>
<sequence>MMKFEKLGTVMVIVIVFFAFYFKVDLTIIMFSIIIASIFEYILNKK</sequence>
<name>Q47VL7_COLP3</name>
<dbReference type="KEGG" id="cps:CPS_4507"/>
<feature type="transmembrane region" description="Helical" evidence="1">
    <location>
        <begin position="28"/>
        <end position="44"/>
    </location>
</feature>